<evidence type="ECO:0000313" key="3">
    <source>
        <dbReference type="Proteomes" id="UP001165090"/>
    </source>
</evidence>
<keyword evidence="3" id="KW-1185">Reference proteome</keyword>
<reference evidence="2 3" key="1">
    <citation type="journal article" date="2023" name="IScience">
        <title>Expanded male sex-determining region conserved during the evolution of homothallism in the green alga Volvox.</title>
        <authorList>
            <person name="Yamamoto K."/>
            <person name="Matsuzaki R."/>
            <person name="Mahakham W."/>
            <person name="Heman W."/>
            <person name="Sekimoto H."/>
            <person name="Kawachi M."/>
            <person name="Minakuchi Y."/>
            <person name="Toyoda A."/>
            <person name="Nozaki H."/>
        </authorList>
    </citation>
    <scope>NUCLEOTIDE SEQUENCE [LARGE SCALE GENOMIC DNA]</scope>
    <source>
        <strain evidence="2 3">NIES-4468</strain>
    </source>
</reference>
<proteinExistence type="predicted"/>
<evidence type="ECO:0000256" key="1">
    <source>
        <dbReference type="SAM" id="MobiDB-lite"/>
    </source>
</evidence>
<dbReference type="Proteomes" id="UP001165090">
    <property type="component" value="Unassembled WGS sequence"/>
</dbReference>
<gene>
    <name evidence="2" type="ORF">VaNZ11_004910</name>
</gene>
<evidence type="ECO:0000313" key="2">
    <source>
        <dbReference type="EMBL" id="GLI62303.1"/>
    </source>
</evidence>
<feature type="compositionally biased region" description="Low complexity" evidence="1">
    <location>
        <begin position="464"/>
        <end position="479"/>
    </location>
</feature>
<feature type="region of interest" description="Disordered" evidence="1">
    <location>
        <begin position="442"/>
        <end position="522"/>
    </location>
</feature>
<accession>A0ABQ5RYF3</accession>
<name>A0ABQ5RYF3_9CHLO</name>
<protein>
    <submittedName>
        <fullName evidence="2">Uncharacterized protein</fullName>
    </submittedName>
</protein>
<feature type="compositionally biased region" description="Low complexity" evidence="1">
    <location>
        <begin position="496"/>
        <end position="514"/>
    </location>
</feature>
<comment type="caution">
    <text evidence="2">The sequence shown here is derived from an EMBL/GenBank/DDBJ whole genome shotgun (WGS) entry which is preliminary data.</text>
</comment>
<feature type="region of interest" description="Disordered" evidence="1">
    <location>
        <begin position="277"/>
        <end position="327"/>
    </location>
</feature>
<dbReference type="EMBL" id="BSDZ01000013">
    <property type="protein sequence ID" value="GLI62303.1"/>
    <property type="molecule type" value="Genomic_DNA"/>
</dbReference>
<organism evidence="2 3">
    <name type="scientific">Volvox africanus</name>
    <dbReference type="NCBI Taxonomy" id="51714"/>
    <lineage>
        <taxon>Eukaryota</taxon>
        <taxon>Viridiplantae</taxon>
        <taxon>Chlorophyta</taxon>
        <taxon>core chlorophytes</taxon>
        <taxon>Chlorophyceae</taxon>
        <taxon>CS clade</taxon>
        <taxon>Chlamydomonadales</taxon>
        <taxon>Volvocaceae</taxon>
        <taxon>Volvox</taxon>
    </lineage>
</organism>
<sequence length="924" mass="93749">MIAITIDDEDDAEFQADLARAIAASLEPDLPGPHDEVPRADNNGWNALLAVGQAARLGSNALNAGCRSPALPTADDDDDDFQRQMAAAMAASIQSAEEDRRRREIGGIPPPHRSLPMQGPTYAPQHGHAPLALWRMPPQQQQPQGFLANNGSFCCSSGLVLKPLTASWGSNTVAQTPISASPCPAMSPATWTSSFRDATASALSPAAAAAGVADGEVTVGDDAALANGCVAYPVQPVCSPDSSEGDSENPGGIASKEVVATRGTDLVEMLQAKPAPCGAARAGSAPVQLSSSPGKHGRTPSLTAATDLGQPQMKRSRPGSESGAARQSIPGEVVACEGLRCGAAWQQRLQDQHREVGAVTGMTRGGSTGGVGCFATSDEVVQVASVQLHSPPERPASAASGCTASMGCAAYVSDDGGGGYAGEEPQVLAVSIDDPWRVVGRIGPRPLMHPPSQQQQQDGCDGRGAALSGVSLVGGSCSGSRREPLSKVDPFPSDLSPGSRSASAAGAQQMQLSSPGGPPEAVIAAREGRSGMSDVSNQQQQILTALGYQSGSSSSNSSSEGGCAQPDFASLDLCHQGKGRVQAAQGQGAEPAASAPGALPLSLRGPWATASALPLAEGAPRGFVPQPVTEGDLGPMIMDAGATAAHHVDVVTAAADVPRVPSGADPGEAGAPGWGSGFSGADRRMLLQQRVWWWLGPGRVQSGRISSIDRRSEPLLYSVRLDSTGPEGTEAPTIIATADCLFPYMAHGDRVMCRLPPSTCGKTPFCSSGTNSSSGSSSAVFRSLEGAAAAAQQRRQQLEVWPGFHSVIGLGPGDVDLAGDGGGGGGDAAAASGPCAWMLGTLQHCIFDGREPMVHVLLGPEQLPYSVAYEFVVPVSDAAEGSGCSSAAQPASAAGLAEPVGAGGFGSAIYGNTCTEIVPSGRVV</sequence>